<dbReference type="NCBIfam" id="NF001965">
    <property type="entry name" value="PRK00742.1"/>
    <property type="match status" value="1"/>
</dbReference>
<comment type="subcellular location">
    <subcellularLocation>
        <location evidence="5">Cytoplasm</location>
    </subcellularLocation>
</comment>
<evidence type="ECO:0000259" key="8">
    <source>
        <dbReference type="PROSITE" id="PS50110"/>
    </source>
</evidence>
<dbReference type="InterPro" id="IPR000673">
    <property type="entry name" value="Sig_transdc_resp-reg_Me-estase"/>
</dbReference>
<evidence type="ECO:0000256" key="2">
    <source>
        <dbReference type="ARBA" id="ARBA00022500"/>
    </source>
</evidence>
<dbReference type="InterPro" id="IPR001789">
    <property type="entry name" value="Sig_transdc_resp-reg_receiver"/>
</dbReference>
<dbReference type="SMART" id="SM00448">
    <property type="entry name" value="REC"/>
    <property type="match status" value="1"/>
</dbReference>
<dbReference type="NCBIfam" id="NF009206">
    <property type="entry name" value="PRK12555.1"/>
    <property type="match status" value="1"/>
</dbReference>
<dbReference type="PROSITE" id="PS50122">
    <property type="entry name" value="CHEB"/>
    <property type="match status" value="1"/>
</dbReference>
<dbReference type="EC" id="3.1.1.61" evidence="5"/>
<evidence type="ECO:0000313" key="10">
    <source>
        <dbReference type="EMBL" id="AXJ01146.1"/>
    </source>
</evidence>
<sequence length="362" mass="39385">MSASGTTARIRVLIVDDSFTSRRLHERILASDPRFEVAGMASNGKAAIEMIRNLEPDVVSMDVQMPDMDGIEATRLIMQHAPVPIVIVSSLYDATQKELAIQAMAAGAVHIMPKPLGPGHDQYARSSERYLRMLKNMSEVRVVRRRTKGSQPPMASDKRAYDVQASKAGPAVWQSQKRIVVIGASAGGPEALRIILNSFDSSFKFPVVVVQHIDENFSETFREWLQTHSLIPVVLAKDGMQLQPAHVYLAPGGKHLSFKNSAHLILTDEPAYKGHKPSVSQLFKSAKAFFGNQTVAVLLSGMGDDGAEEMLALKNCGATTLAQDEASSLVFGMPGAAVKNGGAQMVYPPERIAQKILELQKL</sequence>
<keyword evidence="1 5" id="KW-0963">Cytoplasm</keyword>
<dbReference type="KEGG" id="cprv:CYPRO_1896"/>
<dbReference type="Gene3D" id="3.40.50.2300">
    <property type="match status" value="1"/>
</dbReference>
<dbReference type="CDD" id="cd17541">
    <property type="entry name" value="REC_CheB-like"/>
    <property type="match status" value="1"/>
</dbReference>
<evidence type="ECO:0000256" key="5">
    <source>
        <dbReference type="HAMAP-Rule" id="MF_00099"/>
    </source>
</evidence>
<evidence type="ECO:0000313" key="11">
    <source>
        <dbReference type="Proteomes" id="UP000254808"/>
    </source>
</evidence>
<name>A0A345UKZ4_9BACT</name>
<comment type="catalytic activity">
    <reaction evidence="5">
        <text>L-glutaminyl-[protein] + H2O = L-glutamyl-[protein] + NH4(+)</text>
        <dbReference type="Rhea" id="RHEA:16441"/>
        <dbReference type="Rhea" id="RHEA-COMP:10207"/>
        <dbReference type="Rhea" id="RHEA-COMP:10208"/>
        <dbReference type="ChEBI" id="CHEBI:15377"/>
        <dbReference type="ChEBI" id="CHEBI:28938"/>
        <dbReference type="ChEBI" id="CHEBI:29973"/>
        <dbReference type="ChEBI" id="CHEBI:30011"/>
        <dbReference type="EC" id="3.5.1.44"/>
    </reaction>
</comment>
<dbReference type="AlphaFoldDB" id="A0A345UKZ4"/>
<dbReference type="PANTHER" id="PTHR42872">
    <property type="entry name" value="PROTEIN-GLUTAMATE METHYLESTERASE/PROTEIN-GLUTAMINE GLUTAMINASE"/>
    <property type="match status" value="1"/>
</dbReference>
<evidence type="ECO:0000256" key="7">
    <source>
        <dbReference type="PROSITE-ProRule" id="PRU00169"/>
    </source>
</evidence>
<dbReference type="GO" id="GO:0008984">
    <property type="term" value="F:protein-glutamate methylesterase activity"/>
    <property type="evidence" value="ECO:0007669"/>
    <property type="project" value="UniProtKB-UniRule"/>
</dbReference>
<comment type="catalytic activity">
    <reaction evidence="4 5">
        <text>[protein]-L-glutamate 5-O-methyl ester + H2O = L-glutamyl-[protein] + methanol + H(+)</text>
        <dbReference type="Rhea" id="RHEA:23236"/>
        <dbReference type="Rhea" id="RHEA-COMP:10208"/>
        <dbReference type="Rhea" id="RHEA-COMP:10311"/>
        <dbReference type="ChEBI" id="CHEBI:15377"/>
        <dbReference type="ChEBI" id="CHEBI:15378"/>
        <dbReference type="ChEBI" id="CHEBI:17790"/>
        <dbReference type="ChEBI" id="CHEBI:29973"/>
        <dbReference type="ChEBI" id="CHEBI:82795"/>
        <dbReference type="EC" id="3.1.1.61"/>
    </reaction>
</comment>
<comment type="function">
    <text evidence="5">Involved in chemotaxis. Part of a chemotaxis signal transduction system that modulates chemotaxis in response to various stimuli. Catalyzes the demethylation of specific methylglutamate residues introduced into the chemoreceptors (methyl-accepting chemotaxis proteins or MCP) by CheR. Also mediates the irreversible deamidation of specific glutamine residues to glutamic acid.</text>
</comment>
<dbReference type="PROSITE" id="PS50110">
    <property type="entry name" value="RESPONSE_REGULATORY"/>
    <property type="match status" value="1"/>
</dbReference>
<dbReference type="GO" id="GO:0005737">
    <property type="term" value="C:cytoplasm"/>
    <property type="evidence" value="ECO:0007669"/>
    <property type="project" value="UniProtKB-SubCell"/>
</dbReference>
<comment type="PTM">
    <text evidence="5">Phosphorylated by CheA. Phosphorylation of the N-terminal regulatory domain activates the methylesterase activity.</text>
</comment>
<gene>
    <name evidence="5" type="primary">cheB</name>
    <name evidence="10" type="ORF">CYPRO_1896</name>
</gene>
<dbReference type="GO" id="GO:0050568">
    <property type="term" value="F:protein-glutamine glutaminase activity"/>
    <property type="evidence" value="ECO:0007669"/>
    <property type="project" value="UniProtKB-UniRule"/>
</dbReference>
<evidence type="ECO:0000256" key="4">
    <source>
        <dbReference type="ARBA" id="ARBA00048267"/>
    </source>
</evidence>
<dbReference type="PANTHER" id="PTHR42872:SF6">
    <property type="entry name" value="PROTEIN-GLUTAMATE METHYLESTERASE_PROTEIN-GLUTAMINE GLUTAMINASE"/>
    <property type="match status" value="1"/>
</dbReference>
<organism evidence="10 11">
    <name type="scientific">Cyclonatronum proteinivorum</name>
    <dbReference type="NCBI Taxonomy" id="1457365"/>
    <lineage>
        <taxon>Bacteria</taxon>
        <taxon>Pseudomonadati</taxon>
        <taxon>Balneolota</taxon>
        <taxon>Balneolia</taxon>
        <taxon>Balneolales</taxon>
        <taxon>Cyclonatronaceae</taxon>
        <taxon>Cyclonatronum</taxon>
    </lineage>
</organism>
<dbReference type="InterPro" id="IPR008248">
    <property type="entry name" value="CheB-like"/>
</dbReference>
<feature type="active site" evidence="5 6">
    <location>
        <position position="305"/>
    </location>
</feature>
<evidence type="ECO:0000256" key="1">
    <source>
        <dbReference type="ARBA" id="ARBA00022490"/>
    </source>
</evidence>
<dbReference type="OrthoDB" id="1524092at2"/>
<dbReference type="Pfam" id="PF00072">
    <property type="entry name" value="Response_reg"/>
    <property type="match status" value="1"/>
</dbReference>
<dbReference type="SUPFAM" id="SSF52738">
    <property type="entry name" value="Methylesterase CheB, C-terminal domain"/>
    <property type="match status" value="1"/>
</dbReference>
<comment type="domain">
    <text evidence="5">Contains a C-terminal catalytic domain, and an N-terminal region which modulates catalytic activity.</text>
</comment>
<keyword evidence="3 5" id="KW-0378">Hydrolase</keyword>
<keyword evidence="2 5" id="KW-0145">Chemotaxis</keyword>
<dbReference type="GO" id="GO:0000156">
    <property type="term" value="F:phosphorelay response regulator activity"/>
    <property type="evidence" value="ECO:0007669"/>
    <property type="project" value="InterPro"/>
</dbReference>
<reference evidence="10 11" key="1">
    <citation type="submission" date="2018-03" db="EMBL/GenBank/DDBJ databases">
        <title>Phenotypic and genomic properties of Cyclonatronum proteinivorum gen. nov., sp. nov., a haloalkaliphilic bacteroidete from soda lakes possessing Na+-translocating rhodopsin.</title>
        <authorList>
            <person name="Toshchakov S.V."/>
            <person name="Korzhenkov A."/>
            <person name="Samarov N.I."/>
            <person name="Kublanov I.V."/>
            <person name="Muntyan M.S."/>
            <person name="Sorokin D.Y."/>
        </authorList>
    </citation>
    <scope>NUCLEOTIDE SEQUENCE [LARGE SCALE GENOMIC DNA]</scope>
    <source>
        <strain evidence="10 11">Omega</strain>
    </source>
</reference>
<dbReference type="InterPro" id="IPR035909">
    <property type="entry name" value="CheB_C"/>
</dbReference>
<proteinExistence type="inferred from homology"/>
<keyword evidence="11" id="KW-1185">Reference proteome</keyword>
<dbReference type="Pfam" id="PF01339">
    <property type="entry name" value="CheB_methylest"/>
    <property type="match status" value="1"/>
</dbReference>
<evidence type="ECO:0000256" key="3">
    <source>
        <dbReference type="ARBA" id="ARBA00022801"/>
    </source>
</evidence>
<feature type="modified residue" description="4-aspartylphosphate" evidence="5 7">
    <location>
        <position position="62"/>
    </location>
</feature>
<feature type="domain" description="CheB-type methylesterase" evidence="9">
    <location>
        <begin position="173"/>
        <end position="362"/>
    </location>
</feature>
<feature type="domain" description="Response regulatory" evidence="8">
    <location>
        <begin position="11"/>
        <end position="129"/>
    </location>
</feature>
<comment type="similarity">
    <text evidence="5">Belongs to the CheB family.</text>
</comment>
<dbReference type="HAMAP" id="MF_00099">
    <property type="entry name" value="CheB_chemtxs"/>
    <property type="match status" value="1"/>
</dbReference>
<accession>A0A345UKZ4</accession>
<keyword evidence="5 7" id="KW-0597">Phosphoprotein</keyword>
<dbReference type="GO" id="GO:0006935">
    <property type="term" value="P:chemotaxis"/>
    <property type="evidence" value="ECO:0007669"/>
    <property type="project" value="UniProtKB-UniRule"/>
</dbReference>
<dbReference type="EMBL" id="CP027806">
    <property type="protein sequence ID" value="AXJ01146.1"/>
    <property type="molecule type" value="Genomic_DNA"/>
</dbReference>
<evidence type="ECO:0000256" key="6">
    <source>
        <dbReference type="PROSITE-ProRule" id="PRU00050"/>
    </source>
</evidence>
<protein>
    <recommendedName>
        <fullName evidence="5">Protein-glutamate methylesterase/protein-glutamine glutaminase</fullName>
        <ecNumber evidence="5">3.1.1.61</ecNumber>
        <ecNumber evidence="5">3.5.1.44</ecNumber>
    </recommendedName>
</protein>
<dbReference type="RefSeq" id="WP_114984370.1">
    <property type="nucleotide sequence ID" value="NZ_CP027806.1"/>
</dbReference>
<evidence type="ECO:0000259" key="9">
    <source>
        <dbReference type="PROSITE" id="PS50122"/>
    </source>
</evidence>
<feature type="active site" evidence="5 6">
    <location>
        <position position="212"/>
    </location>
</feature>
<dbReference type="CDD" id="cd16432">
    <property type="entry name" value="CheB_Rec"/>
    <property type="match status" value="1"/>
</dbReference>
<dbReference type="PIRSF" id="PIRSF000876">
    <property type="entry name" value="RR_chemtxs_CheB"/>
    <property type="match status" value="1"/>
</dbReference>
<dbReference type="Proteomes" id="UP000254808">
    <property type="component" value="Chromosome"/>
</dbReference>
<feature type="active site" evidence="5 6">
    <location>
        <position position="185"/>
    </location>
</feature>
<dbReference type="SUPFAM" id="SSF52172">
    <property type="entry name" value="CheY-like"/>
    <property type="match status" value="1"/>
</dbReference>
<dbReference type="EC" id="3.5.1.44" evidence="5"/>
<dbReference type="Gene3D" id="3.40.50.180">
    <property type="entry name" value="Methylesterase CheB, C-terminal domain"/>
    <property type="match status" value="1"/>
</dbReference>
<dbReference type="InterPro" id="IPR011006">
    <property type="entry name" value="CheY-like_superfamily"/>
</dbReference>